<gene>
    <name evidence="11" type="ORF">CANTEDRAFT_100595</name>
</gene>
<dbReference type="PANTHER" id="PTHR22781">
    <property type="entry name" value="DELTA ADAPTIN-RELATED"/>
    <property type="match status" value="1"/>
</dbReference>
<evidence type="ECO:0000256" key="1">
    <source>
        <dbReference type="ARBA" id="ARBA00004145"/>
    </source>
</evidence>
<dbReference type="Proteomes" id="UP000000707">
    <property type="component" value="Unassembled WGS sequence"/>
</dbReference>
<comment type="subcellular location">
    <subcellularLocation>
        <location evidence="1">Cytoplasmic vesicle</location>
        <location evidence="1">Clathrin-coated vesicle membrane</location>
        <topology evidence="1">Peripheral membrane protein</topology>
        <orientation evidence="1">Cytoplasmic side</orientation>
    </subcellularLocation>
</comment>
<dbReference type="InterPro" id="IPR016024">
    <property type="entry name" value="ARM-type_fold"/>
</dbReference>
<comment type="similarity">
    <text evidence="2">Belongs to the adaptor complexes large subunit family.</text>
</comment>
<keyword evidence="4" id="KW-0813">Transport</keyword>
<dbReference type="PANTHER" id="PTHR22781:SF12">
    <property type="entry name" value="AP-3 COMPLEX SUBUNIT DELTA-1"/>
    <property type="match status" value="1"/>
</dbReference>
<keyword evidence="6" id="KW-0653">Protein transport</keyword>
<dbReference type="Pfam" id="PF01602">
    <property type="entry name" value="Adaptin_N"/>
    <property type="match status" value="1"/>
</dbReference>
<keyword evidence="12" id="KW-1185">Reference proteome</keyword>
<evidence type="ECO:0000256" key="9">
    <source>
        <dbReference type="ARBA" id="ARBA00083145"/>
    </source>
</evidence>
<dbReference type="SUPFAM" id="SSF48371">
    <property type="entry name" value="ARM repeat"/>
    <property type="match status" value="1"/>
</dbReference>
<dbReference type="InterPro" id="IPR002553">
    <property type="entry name" value="Clathrin/coatomer_adapt-like_N"/>
</dbReference>
<evidence type="ECO:0000259" key="10">
    <source>
        <dbReference type="Pfam" id="PF01602"/>
    </source>
</evidence>
<dbReference type="EMBL" id="GL996510">
    <property type="protein sequence ID" value="EGV66465.1"/>
    <property type="molecule type" value="Genomic_DNA"/>
</dbReference>
<evidence type="ECO:0000313" key="12">
    <source>
        <dbReference type="Proteomes" id="UP000000707"/>
    </source>
</evidence>
<dbReference type="PIRSF" id="PIRSF037092">
    <property type="entry name" value="AP3_complex_delta"/>
    <property type="match status" value="1"/>
</dbReference>
<evidence type="ECO:0000256" key="5">
    <source>
        <dbReference type="ARBA" id="ARBA00022737"/>
    </source>
</evidence>
<dbReference type="AlphaFoldDB" id="G3AW67"/>
<keyword evidence="7" id="KW-0472">Membrane</keyword>
<dbReference type="eggNOG" id="KOG1059">
    <property type="taxonomic scope" value="Eukaryota"/>
</dbReference>
<feature type="non-terminal residue" evidence="11">
    <location>
        <position position="670"/>
    </location>
</feature>
<organism evidence="12">
    <name type="scientific">Candida tenuis (strain ATCC 10573 / BCRC 21748 / CBS 615 / JCM 9827 / NBRC 10315 / NRRL Y-1498 / VKM Y-70)</name>
    <name type="common">Yeast</name>
    <name type="synonym">Yamadazyma tenuis</name>
    <dbReference type="NCBI Taxonomy" id="590646"/>
    <lineage>
        <taxon>Eukaryota</taxon>
        <taxon>Fungi</taxon>
        <taxon>Dikarya</taxon>
        <taxon>Ascomycota</taxon>
        <taxon>Saccharomycotina</taxon>
        <taxon>Pichiomycetes</taxon>
        <taxon>Debaryomycetaceae</taxon>
        <taxon>Yamadazyma</taxon>
    </lineage>
</organism>
<sequence length="670" mass="76155">MSAFQFQSSDVLARLKPFGISFEKSLSDLIKGIRAHSKESPESLSTFLDAAIVECKNELSTTDLETKAMAVLKLAYLEMYGFEMSWCNFHILEVMSSNKLQQKRIGYLAAIQSFKNEEDLLILATNQFKKDLNSHNHIEIGLALSGIASIVTPNLSKDINDDVLMKLGHSKPYIRKKAILAMYKIFLQFPDSLRINFKRVIDKLDDDDVSVVSATLTVICEISKKNPKIFVSYLPKFFEILEETKNNWLIIRILKLFQSLSKVEPRMKKKILPSIVGLMEETKASSLIYECINCIIGGAMLSPDSSKDKETAKLCIEHIMRFFEAKDSNLKFVGLLALISTVKIFPTLIQKIEGVPNIIMECLVDNDLLIKRKALEISHYLINEDNIVDIIKVLLVQLIPAEDSIVPDNLKLEITMKILSIGSQDNYENIPNFKWYIAVLKDIINLTLLPLKSQTATSASLSYQTNRTISLAIGREFKSLVTKVPSIRPNVLKIVTETVLNVKVLDSCPMILEDFYWILGEYIDDLKVSEGADDEESDEEEGKEYGQNSNFAILIPTLVKIYSSIVNDYVSIYSVNGKLPYDKYSELNYYLYKLIKFLGNFENHFFYEVQERSLSWSEFLKICLEASEPHQVPMLLTHVLPSFFKSYALNPISKNGQRNLPAPEDLDLIT</sequence>
<dbReference type="GO" id="GO:0030123">
    <property type="term" value="C:AP-3 adaptor complex"/>
    <property type="evidence" value="ECO:0007669"/>
    <property type="project" value="InterPro"/>
</dbReference>
<evidence type="ECO:0000256" key="3">
    <source>
        <dbReference type="ARBA" id="ARBA00015717"/>
    </source>
</evidence>
<dbReference type="FunFam" id="1.25.10.10:FF:000251">
    <property type="entry name" value="AP-3 complex subunit delta"/>
    <property type="match status" value="1"/>
</dbReference>
<evidence type="ECO:0000313" key="11">
    <source>
        <dbReference type="EMBL" id="EGV66465.1"/>
    </source>
</evidence>
<evidence type="ECO:0000256" key="2">
    <source>
        <dbReference type="ARBA" id="ARBA00006613"/>
    </source>
</evidence>
<evidence type="ECO:0000256" key="4">
    <source>
        <dbReference type="ARBA" id="ARBA00022448"/>
    </source>
</evidence>
<reference evidence="11 12" key="1">
    <citation type="journal article" date="2011" name="Proc. Natl. Acad. Sci. U.S.A.">
        <title>Comparative genomics of xylose-fermenting fungi for enhanced biofuel production.</title>
        <authorList>
            <person name="Wohlbach D.J."/>
            <person name="Kuo A."/>
            <person name="Sato T.K."/>
            <person name="Potts K.M."/>
            <person name="Salamov A.A."/>
            <person name="LaButti K.M."/>
            <person name="Sun H."/>
            <person name="Clum A."/>
            <person name="Pangilinan J.L."/>
            <person name="Lindquist E.A."/>
            <person name="Lucas S."/>
            <person name="Lapidus A."/>
            <person name="Jin M."/>
            <person name="Gunawan C."/>
            <person name="Balan V."/>
            <person name="Dale B.E."/>
            <person name="Jeffries T.W."/>
            <person name="Zinkel R."/>
            <person name="Barry K.W."/>
            <person name="Grigoriev I.V."/>
            <person name="Gasch A.P."/>
        </authorList>
    </citation>
    <scope>NUCLEOTIDE SEQUENCE [LARGE SCALE GENOMIC DNA]</scope>
    <source>
        <strain evidence="12">ATCC 10573 / BCRC 21748 / CBS 615 / JCM 9827 / NBRC 10315 / NRRL Y-1498 / VKM Y-70</strain>
    </source>
</reference>
<dbReference type="GO" id="GO:0006896">
    <property type="term" value="P:Golgi to vacuole transport"/>
    <property type="evidence" value="ECO:0007669"/>
    <property type="project" value="TreeGrafter"/>
</dbReference>
<dbReference type="HOGENOM" id="CLU_001908_1_1_1"/>
<proteinExistence type="inferred from homology"/>
<dbReference type="InterPro" id="IPR011989">
    <property type="entry name" value="ARM-like"/>
</dbReference>
<keyword evidence="5" id="KW-0677">Repeat</keyword>
<evidence type="ECO:0000256" key="7">
    <source>
        <dbReference type="ARBA" id="ARBA00023136"/>
    </source>
</evidence>
<dbReference type="Gene3D" id="1.25.10.10">
    <property type="entry name" value="Leucine-rich Repeat Variant"/>
    <property type="match status" value="1"/>
</dbReference>
<dbReference type="GO" id="GO:0030665">
    <property type="term" value="C:clathrin-coated vesicle membrane"/>
    <property type="evidence" value="ECO:0007669"/>
    <property type="project" value="UniProtKB-SubCell"/>
</dbReference>
<dbReference type="GO" id="GO:0010008">
    <property type="term" value="C:endosome membrane"/>
    <property type="evidence" value="ECO:0007669"/>
    <property type="project" value="TreeGrafter"/>
</dbReference>
<dbReference type="InterPro" id="IPR017105">
    <property type="entry name" value="AP3_complex_dsu"/>
</dbReference>
<evidence type="ECO:0000256" key="6">
    <source>
        <dbReference type="ARBA" id="ARBA00022927"/>
    </source>
</evidence>
<evidence type="ECO:0000256" key="8">
    <source>
        <dbReference type="ARBA" id="ARBA00076742"/>
    </source>
</evidence>
<name>G3AW67_CANTC</name>
<feature type="domain" description="Clathrin/coatomer adaptor adaptin-like N-terminal" evidence="10">
    <location>
        <begin position="54"/>
        <end position="621"/>
    </location>
</feature>
<dbReference type="GO" id="GO:0006623">
    <property type="term" value="P:protein targeting to vacuole"/>
    <property type="evidence" value="ECO:0007669"/>
    <property type="project" value="TreeGrafter"/>
</dbReference>
<accession>G3AW67</accession>
<dbReference type="STRING" id="590646.G3AW67"/>
<protein>
    <recommendedName>
        <fullName evidence="3">AP-3 complex subunit delta</fullName>
    </recommendedName>
    <alternativeName>
        <fullName evidence="9">Adaptor-related protein complex 3 subunit delta</fullName>
    </alternativeName>
    <alternativeName>
        <fullName evidence="8">Delta-adaptin 3</fullName>
    </alternativeName>
</protein>
<dbReference type="OrthoDB" id="10264595at2759"/>